<dbReference type="Pfam" id="PF13246">
    <property type="entry name" value="Cation_ATPase"/>
    <property type="match status" value="1"/>
</dbReference>
<dbReference type="EMBL" id="CAMXCT020000799">
    <property type="protein sequence ID" value="CAL1136770.1"/>
    <property type="molecule type" value="Genomic_DNA"/>
</dbReference>
<dbReference type="Gene3D" id="1.20.1110.10">
    <property type="entry name" value="Calcium-transporting ATPase, transmembrane domain"/>
    <property type="match status" value="1"/>
</dbReference>
<keyword evidence="3 12" id="KW-0812">Transmembrane</keyword>
<feature type="transmembrane region" description="Helical" evidence="12">
    <location>
        <begin position="799"/>
        <end position="827"/>
    </location>
</feature>
<evidence type="ECO:0000256" key="3">
    <source>
        <dbReference type="ARBA" id="ARBA00022692"/>
    </source>
</evidence>
<organism evidence="14">
    <name type="scientific">Cladocopium goreaui</name>
    <dbReference type="NCBI Taxonomy" id="2562237"/>
    <lineage>
        <taxon>Eukaryota</taxon>
        <taxon>Sar</taxon>
        <taxon>Alveolata</taxon>
        <taxon>Dinophyceae</taxon>
        <taxon>Suessiales</taxon>
        <taxon>Symbiodiniaceae</taxon>
        <taxon>Cladocopium</taxon>
    </lineage>
</organism>
<dbReference type="GO" id="GO:1990573">
    <property type="term" value="P:potassium ion import across plasma membrane"/>
    <property type="evidence" value="ECO:0007669"/>
    <property type="project" value="TreeGrafter"/>
</dbReference>
<comment type="subcellular location">
    <subcellularLocation>
        <location evidence="1">Cell membrane</location>
        <topology evidence="1">Multi-pass membrane protein</topology>
    </subcellularLocation>
</comment>
<evidence type="ECO:0000256" key="9">
    <source>
        <dbReference type="ARBA" id="ARBA00023136"/>
    </source>
</evidence>
<dbReference type="Gene3D" id="3.40.50.1000">
    <property type="entry name" value="HAD superfamily/HAD-like"/>
    <property type="match status" value="1"/>
</dbReference>
<dbReference type="FunFam" id="3.40.50.1000:FF:000083">
    <property type="entry name" value="Sodium/potassium-transporting ATPase subunit alpha"/>
    <property type="match status" value="1"/>
</dbReference>
<feature type="transmembrane region" description="Helical" evidence="12">
    <location>
        <begin position="848"/>
        <end position="872"/>
    </location>
</feature>
<dbReference type="AlphaFoldDB" id="A0A9P1C2Z9"/>
<dbReference type="EMBL" id="CAMXCT030000799">
    <property type="protein sequence ID" value="CAL4770707.1"/>
    <property type="molecule type" value="Genomic_DNA"/>
</dbReference>
<feature type="transmembrane region" description="Helical" evidence="12">
    <location>
        <begin position="147"/>
        <end position="166"/>
    </location>
</feature>
<feature type="transmembrane region" description="Helical" evidence="12">
    <location>
        <begin position="936"/>
        <end position="959"/>
    </location>
</feature>
<dbReference type="PANTHER" id="PTHR43294">
    <property type="entry name" value="SODIUM/POTASSIUM-TRANSPORTING ATPASE SUBUNIT ALPHA"/>
    <property type="match status" value="1"/>
</dbReference>
<dbReference type="InterPro" id="IPR023214">
    <property type="entry name" value="HAD_sf"/>
</dbReference>
<dbReference type="SFLD" id="SFLDF00027">
    <property type="entry name" value="p-type_atpase"/>
    <property type="match status" value="1"/>
</dbReference>
<name>A0A9P1C2Z9_9DINO</name>
<dbReference type="SFLD" id="SFLDG00002">
    <property type="entry name" value="C1.7:_P-type_atpase_like"/>
    <property type="match status" value="1"/>
</dbReference>
<dbReference type="GO" id="GO:1902600">
    <property type="term" value="P:proton transmembrane transport"/>
    <property type="evidence" value="ECO:0007669"/>
    <property type="project" value="TreeGrafter"/>
</dbReference>
<dbReference type="PRINTS" id="PR00121">
    <property type="entry name" value="NAKATPASE"/>
</dbReference>
<feature type="region of interest" description="Disordered" evidence="11">
    <location>
        <begin position="1"/>
        <end position="25"/>
    </location>
</feature>
<dbReference type="InterPro" id="IPR006068">
    <property type="entry name" value="ATPase_P-typ_cation-transptr_C"/>
</dbReference>
<evidence type="ECO:0000256" key="4">
    <source>
        <dbReference type="ARBA" id="ARBA00022741"/>
    </source>
</evidence>
<dbReference type="GO" id="GO:0030007">
    <property type="term" value="P:intracellular potassium ion homeostasis"/>
    <property type="evidence" value="ECO:0007669"/>
    <property type="project" value="TreeGrafter"/>
</dbReference>
<evidence type="ECO:0000256" key="2">
    <source>
        <dbReference type="ARBA" id="ARBA00022475"/>
    </source>
</evidence>
<evidence type="ECO:0000256" key="5">
    <source>
        <dbReference type="ARBA" id="ARBA00022840"/>
    </source>
</evidence>
<evidence type="ECO:0000256" key="7">
    <source>
        <dbReference type="ARBA" id="ARBA00022989"/>
    </source>
</evidence>
<dbReference type="PROSITE" id="PS00154">
    <property type="entry name" value="ATPASE_E1_E2"/>
    <property type="match status" value="1"/>
</dbReference>
<evidence type="ECO:0000256" key="6">
    <source>
        <dbReference type="ARBA" id="ARBA00022967"/>
    </source>
</evidence>
<dbReference type="PANTHER" id="PTHR43294:SF21">
    <property type="entry name" value="CATION TRANSPORTING ATPASE"/>
    <property type="match status" value="1"/>
</dbReference>
<evidence type="ECO:0000256" key="1">
    <source>
        <dbReference type="ARBA" id="ARBA00004651"/>
    </source>
</evidence>
<dbReference type="InterPro" id="IPR023298">
    <property type="entry name" value="ATPase_P-typ_TM_dom_sf"/>
</dbReference>
<feature type="compositionally biased region" description="Basic and acidic residues" evidence="11">
    <location>
        <begin position="1"/>
        <end position="15"/>
    </location>
</feature>
<dbReference type="InterPro" id="IPR008250">
    <property type="entry name" value="ATPase_P-typ_transduc_dom_A_sf"/>
</dbReference>
<keyword evidence="4" id="KW-0547">Nucleotide-binding</keyword>
<dbReference type="GO" id="GO:0005524">
    <property type="term" value="F:ATP binding"/>
    <property type="evidence" value="ECO:0007669"/>
    <property type="project" value="UniProtKB-KW"/>
</dbReference>
<dbReference type="GO" id="GO:0005391">
    <property type="term" value="F:P-type sodium:potassium-exchanging transporter activity"/>
    <property type="evidence" value="ECO:0007669"/>
    <property type="project" value="TreeGrafter"/>
</dbReference>
<dbReference type="Gene3D" id="2.70.150.10">
    <property type="entry name" value="Calcium-transporting ATPase, cytoplasmic transduction domain A"/>
    <property type="match status" value="1"/>
</dbReference>
<comment type="caution">
    <text evidence="14">The sequence shown here is derived from an EMBL/GenBank/DDBJ whole genome shotgun (WGS) entry which is preliminary data.</text>
</comment>
<dbReference type="SUPFAM" id="SSF81653">
    <property type="entry name" value="Calcium ATPase, transduction domain A"/>
    <property type="match status" value="1"/>
</dbReference>
<keyword evidence="8" id="KW-0406">Ion transport</keyword>
<dbReference type="Proteomes" id="UP001152797">
    <property type="component" value="Unassembled WGS sequence"/>
</dbReference>
<feature type="transmembrane region" description="Helical" evidence="12">
    <location>
        <begin position="122"/>
        <end position="141"/>
    </location>
</feature>
<dbReference type="EMBL" id="CAMXCT010000799">
    <property type="protein sequence ID" value="CAI3983395.1"/>
    <property type="molecule type" value="Genomic_DNA"/>
</dbReference>
<protein>
    <submittedName>
        <fullName evidence="16">Cation-transporting P-type ATPase N-terminal domain-containing protein</fullName>
    </submittedName>
</protein>
<accession>A0A9P1C2Z9</accession>
<dbReference type="SUPFAM" id="SSF56784">
    <property type="entry name" value="HAD-like"/>
    <property type="match status" value="1"/>
</dbReference>
<comment type="similarity">
    <text evidence="10">Belongs to the cation transport ATPase (P-type) (TC 3.A.3) family.</text>
</comment>
<keyword evidence="6" id="KW-1278">Translocase</keyword>
<evidence type="ECO:0000256" key="11">
    <source>
        <dbReference type="SAM" id="MobiDB-lite"/>
    </source>
</evidence>
<evidence type="ECO:0000256" key="10">
    <source>
        <dbReference type="ARBA" id="ARBA00038148"/>
    </source>
</evidence>
<proteinExistence type="inferred from homology"/>
<keyword evidence="5" id="KW-0067">ATP-binding</keyword>
<feature type="transmembrane region" description="Helical" evidence="12">
    <location>
        <begin position="971"/>
        <end position="989"/>
    </location>
</feature>
<feature type="transmembrane region" description="Helical" evidence="12">
    <location>
        <begin position="906"/>
        <end position="924"/>
    </location>
</feature>
<dbReference type="InterPro" id="IPR004014">
    <property type="entry name" value="ATPase_P-typ_cation-transptr_N"/>
</dbReference>
<keyword evidence="8" id="KW-0813">Transport</keyword>
<dbReference type="GO" id="GO:0006883">
    <property type="term" value="P:intracellular sodium ion homeostasis"/>
    <property type="evidence" value="ECO:0007669"/>
    <property type="project" value="TreeGrafter"/>
</dbReference>
<dbReference type="InterPro" id="IPR018303">
    <property type="entry name" value="ATPase_P-typ_P_site"/>
</dbReference>
<dbReference type="OrthoDB" id="116380at2759"/>
<dbReference type="InterPro" id="IPR023299">
    <property type="entry name" value="ATPase_P-typ_cyto_dom_N"/>
</dbReference>
<reference evidence="14" key="1">
    <citation type="submission" date="2022-10" db="EMBL/GenBank/DDBJ databases">
        <authorList>
            <person name="Chen Y."/>
            <person name="Dougan E. K."/>
            <person name="Chan C."/>
            <person name="Rhodes N."/>
            <person name="Thang M."/>
        </authorList>
    </citation>
    <scope>NUCLEOTIDE SEQUENCE</scope>
</reference>
<dbReference type="NCBIfam" id="TIGR01494">
    <property type="entry name" value="ATPase_P-type"/>
    <property type="match status" value="2"/>
</dbReference>
<evidence type="ECO:0000313" key="15">
    <source>
        <dbReference type="EMBL" id="CAL1136770.1"/>
    </source>
</evidence>
<dbReference type="Pfam" id="PF00690">
    <property type="entry name" value="Cation_ATPase_N"/>
    <property type="match status" value="1"/>
</dbReference>
<dbReference type="SMART" id="SM00831">
    <property type="entry name" value="Cation_ATPase_N"/>
    <property type="match status" value="1"/>
</dbReference>
<dbReference type="SUPFAM" id="SSF81660">
    <property type="entry name" value="Metal cation-transporting ATPase, ATP-binding domain N"/>
    <property type="match status" value="1"/>
</dbReference>
<dbReference type="InterPro" id="IPR044492">
    <property type="entry name" value="P_typ_ATPase_HD_dom"/>
</dbReference>
<dbReference type="InterPro" id="IPR001757">
    <property type="entry name" value="P_typ_ATPase"/>
</dbReference>
<evidence type="ECO:0000313" key="14">
    <source>
        <dbReference type="EMBL" id="CAI3983395.1"/>
    </source>
</evidence>
<sequence length="1004" mass="109438">MTREVELRSFQDSRPRSSSTELSGSAELVRQRLDLHLRRQTSCGEDVAASDIPIHSLERADLALRLRTSIPGDEDPSCQLQPCGLANSEAERRLQQDGPNELTPPEVESVVYKFLRTAFTGLLNNLLWLCVSAQVILYFVYPGQKEMVTPVILSSVILATAMLQLYTELKAQSSMEALRSLQVGESVQVTRTDSGQRSDLSISPEELVTGDIIFLEAGCRIPADVRILHCSNLEVDNSALTGETIPDMRTSKAEPATIVSTEARCLAFSGTLILKGSATCIVYATGDRTFLGQIANTMRRGPPKSSLEIQIQHFVHTIALVAVGITGCVLLCDLLAPKLRTASEVLENCTTALFSQVPEGLLPTVTLSLMIASKRMSRLQVVVKKLDAIESLGCVSTFCSDKTGTLTTGVMEVREVLVPAGTEVLQVNAKELQGQGAAGIQALAKAGLLNNKAQVLSGPRDATCDVFGSPTEVAIFKAGAAMLGLSLRDAAQEQACFEIPFNSENKWMLTVHRRSDQEFPCNVIIKGAPEKILHVCNACINFDAQLRELMTRGLRVIGLASRKLTAEEVPDTFEGVSLSDCNFPVSGFDLLGFFAIEDPPRDGVMEAVLKCKDAGVKVVMVTGDHPTTARAIAKRVSILPQPKQAAAELDFQVLQGCDLDSHLPEEDFDELSASSKAFWQEAVQHTRVFARVSPLHKRIIVQAYQCFGQAGLGDIVAMTGDGVNDAPALKQAEVGIAMGIRGTSVAQDAADIILLDDNFSSAIDGMEQGRLAGENLQKSIMYTLCSKLPQVVPALMEVFGIPLALAAVQVLLIDIGTDIWTAVAFAAQKPEVSLMNRPPRHPQRDWMVGREILAFSYCYIGVLQCCFCWLMYFMLTPGIGRMVKEYEPVSDYGHQDRVVERTGMTVYYWTLVLGQVAAALSSTTKSQPLFGDGGYGLPNHLLNVTVVLELILSLAVMHVEWTRKSFEMELLPAWSLIIPCIALIGILAIDECRKRFGPKQFLRR</sequence>
<keyword evidence="17" id="KW-1185">Reference proteome</keyword>
<dbReference type="SFLD" id="SFLDS00003">
    <property type="entry name" value="Haloacid_Dehalogenase"/>
    <property type="match status" value="1"/>
</dbReference>
<keyword evidence="9 12" id="KW-0472">Membrane</keyword>
<reference evidence="15" key="2">
    <citation type="submission" date="2024-04" db="EMBL/GenBank/DDBJ databases">
        <authorList>
            <person name="Chen Y."/>
            <person name="Shah S."/>
            <person name="Dougan E. K."/>
            <person name="Thang M."/>
            <person name="Chan C."/>
        </authorList>
    </citation>
    <scope>NUCLEOTIDE SEQUENCE [LARGE SCALE GENOMIC DNA]</scope>
</reference>
<keyword evidence="2" id="KW-1003">Cell membrane</keyword>
<dbReference type="GO" id="GO:0016887">
    <property type="term" value="F:ATP hydrolysis activity"/>
    <property type="evidence" value="ECO:0007669"/>
    <property type="project" value="InterPro"/>
</dbReference>
<evidence type="ECO:0000313" key="16">
    <source>
        <dbReference type="EMBL" id="CAL4770707.1"/>
    </source>
</evidence>
<keyword evidence="7 12" id="KW-1133">Transmembrane helix</keyword>
<dbReference type="Gene3D" id="3.40.1110.10">
    <property type="entry name" value="Calcium-transporting ATPase, cytoplasmic domain N"/>
    <property type="match status" value="1"/>
</dbReference>
<dbReference type="Pfam" id="PF00689">
    <property type="entry name" value="Cation_ATPase_C"/>
    <property type="match status" value="1"/>
</dbReference>
<feature type="domain" description="Cation-transporting P-type ATPase N-terminal" evidence="13">
    <location>
        <begin position="53"/>
        <end position="139"/>
    </location>
</feature>
<evidence type="ECO:0000256" key="12">
    <source>
        <dbReference type="SAM" id="Phobius"/>
    </source>
</evidence>
<evidence type="ECO:0000256" key="8">
    <source>
        <dbReference type="ARBA" id="ARBA00023065"/>
    </source>
</evidence>
<dbReference type="Pfam" id="PF00122">
    <property type="entry name" value="E1-E2_ATPase"/>
    <property type="match status" value="1"/>
</dbReference>
<dbReference type="PRINTS" id="PR00119">
    <property type="entry name" value="CATATPASE"/>
</dbReference>
<dbReference type="GO" id="GO:0005886">
    <property type="term" value="C:plasma membrane"/>
    <property type="evidence" value="ECO:0007669"/>
    <property type="project" value="UniProtKB-SubCell"/>
</dbReference>
<evidence type="ECO:0000259" key="13">
    <source>
        <dbReference type="SMART" id="SM00831"/>
    </source>
</evidence>
<dbReference type="InterPro" id="IPR059000">
    <property type="entry name" value="ATPase_P-type_domA"/>
</dbReference>
<dbReference type="InterPro" id="IPR050510">
    <property type="entry name" value="Cation_transp_ATPase_P-type"/>
</dbReference>
<dbReference type="InterPro" id="IPR036412">
    <property type="entry name" value="HAD-like_sf"/>
</dbReference>
<dbReference type="GO" id="GO:0036376">
    <property type="term" value="P:sodium ion export across plasma membrane"/>
    <property type="evidence" value="ECO:0007669"/>
    <property type="project" value="TreeGrafter"/>
</dbReference>
<gene>
    <name evidence="14" type="ORF">C1SCF055_LOCUS11012</name>
</gene>
<dbReference type="SUPFAM" id="SSF81665">
    <property type="entry name" value="Calcium ATPase, transmembrane domain M"/>
    <property type="match status" value="1"/>
</dbReference>
<feature type="transmembrane region" description="Helical" evidence="12">
    <location>
        <begin position="314"/>
        <end position="336"/>
    </location>
</feature>
<evidence type="ECO:0000313" key="17">
    <source>
        <dbReference type="Proteomes" id="UP001152797"/>
    </source>
</evidence>